<dbReference type="RefSeq" id="WP_261756160.1">
    <property type="nucleotide sequence ID" value="NZ_CP104562.2"/>
</dbReference>
<evidence type="ECO:0000313" key="14">
    <source>
        <dbReference type="EMBL" id="UXH76429.1"/>
    </source>
</evidence>
<evidence type="ECO:0000256" key="11">
    <source>
        <dbReference type="SAM" id="MobiDB-lite"/>
    </source>
</evidence>
<gene>
    <name evidence="14" type="ORF">N4261_15335</name>
</gene>
<feature type="domain" description="UvrD-like helicase ATP-binding" evidence="12">
    <location>
        <begin position="44"/>
        <end position="508"/>
    </location>
</feature>
<evidence type="ECO:0000313" key="15">
    <source>
        <dbReference type="Proteomes" id="UP001064933"/>
    </source>
</evidence>
<dbReference type="PANTHER" id="PTHR11070:SF2">
    <property type="entry name" value="ATP-DEPENDENT DNA HELICASE SRS2"/>
    <property type="match status" value="1"/>
</dbReference>
<keyword evidence="1 10" id="KW-0547">Nucleotide-binding</keyword>
<dbReference type="InterPro" id="IPR027417">
    <property type="entry name" value="P-loop_NTPase"/>
</dbReference>
<keyword evidence="3 10" id="KW-0347">Helicase</keyword>
<dbReference type="Gene3D" id="1.10.486.10">
    <property type="entry name" value="PCRA, domain 4"/>
    <property type="match status" value="1"/>
</dbReference>
<dbReference type="Pfam" id="PF13361">
    <property type="entry name" value="UvrD_C"/>
    <property type="match status" value="1"/>
</dbReference>
<dbReference type="SUPFAM" id="SSF52540">
    <property type="entry name" value="P-loop containing nucleoside triphosphate hydrolases"/>
    <property type="match status" value="1"/>
</dbReference>
<evidence type="ECO:0000256" key="4">
    <source>
        <dbReference type="ARBA" id="ARBA00022840"/>
    </source>
</evidence>
<feature type="domain" description="UvrD-like helicase C-terminal" evidence="13">
    <location>
        <begin position="549"/>
        <end position="904"/>
    </location>
</feature>
<comment type="catalytic activity">
    <reaction evidence="9">
        <text>ATP + H2O = ADP + phosphate + H(+)</text>
        <dbReference type="Rhea" id="RHEA:13065"/>
        <dbReference type="ChEBI" id="CHEBI:15377"/>
        <dbReference type="ChEBI" id="CHEBI:15378"/>
        <dbReference type="ChEBI" id="CHEBI:30616"/>
        <dbReference type="ChEBI" id="CHEBI:43474"/>
        <dbReference type="ChEBI" id="CHEBI:456216"/>
        <dbReference type="EC" id="5.6.2.4"/>
    </reaction>
</comment>
<evidence type="ECO:0000256" key="7">
    <source>
        <dbReference type="ARBA" id="ARBA00034808"/>
    </source>
</evidence>
<feature type="region of interest" description="Disordered" evidence="11">
    <location>
        <begin position="1035"/>
        <end position="1063"/>
    </location>
</feature>
<dbReference type="EMBL" id="CP104562">
    <property type="protein sequence ID" value="UXH76429.1"/>
    <property type="molecule type" value="Genomic_DNA"/>
</dbReference>
<dbReference type="EC" id="5.6.2.4" evidence="7"/>
<dbReference type="Proteomes" id="UP001064933">
    <property type="component" value="Chromosome"/>
</dbReference>
<protein>
    <recommendedName>
        <fullName evidence="7">DNA 3'-5' helicase</fullName>
        <ecNumber evidence="7">5.6.2.4</ecNumber>
    </recommendedName>
    <alternativeName>
        <fullName evidence="8">DNA 3'-5' helicase II</fullName>
    </alternativeName>
</protein>
<feature type="binding site" evidence="10">
    <location>
        <begin position="65"/>
        <end position="72"/>
    </location>
    <ligand>
        <name>ATP</name>
        <dbReference type="ChEBI" id="CHEBI:30616"/>
    </ligand>
</feature>
<evidence type="ECO:0000256" key="5">
    <source>
        <dbReference type="ARBA" id="ARBA00023235"/>
    </source>
</evidence>
<evidence type="ECO:0000256" key="3">
    <source>
        <dbReference type="ARBA" id="ARBA00022806"/>
    </source>
</evidence>
<proteinExistence type="predicted"/>
<dbReference type="PROSITE" id="PS51198">
    <property type="entry name" value="UVRD_HELICASE_ATP_BIND"/>
    <property type="match status" value="1"/>
</dbReference>
<dbReference type="InterPro" id="IPR014017">
    <property type="entry name" value="DNA_helicase_UvrD-like_C"/>
</dbReference>
<evidence type="ECO:0000256" key="6">
    <source>
        <dbReference type="ARBA" id="ARBA00034617"/>
    </source>
</evidence>
<feature type="compositionally biased region" description="Low complexity" evidence="11">
    <location>
        <begin position="11"/>
        <end position="21"/>
    </location>
</feature>
<dbReference type="PANTHER" id="PTHR11070">
    <property type="entry name" value="UVRD / RECB / PCRA DNA HELICASE FAMILY MEMBER"/>
    <property type="match status" value="1"/>
</dbReference>
<evidence type="ECO:0000256" key="9">
    <source>
        <dbReference type="ARBA" id="ARBA00048988"/>
    </source>
</evidence>
<dbReference type="PROSITE" id="PS51217">
    <property type="entry name" value="UVRD_HELICASE_CTER"/>
    <property type="match status" value="1"/>
</dbReference>
<dbReference type="Pfam" id="PF00580">
    <property type="entry name" value="UvrD-helicase"/>
    <property type="match status" value="1"/>
</dbReference>
<evidence type="ECO:0000256" key="8">
    <source>
        <dbReference type="ARBA" id="ARBA00034923"/>
    </source>
</evidence>
<evidence type="ECO:0000259" key="12">
    <source>
        <dbReference type="PROSITE" id="PS51198"/>
    </source>
</evidence>
<dbReference type="InterPro" id="IPR000212">
    <property type="entry name" value="DNA_helicase_UvrD/REP"/>
</dbReference>
<sequence>MNPAGKAPDVSDLSDASEAPDAPAAVSASAAAPLQAAYTLNGSPVARERFYALACDPARSVVVEACAGAGKTWMLVSRILRALLEGTPPQDIVAITFTRKAAGEMRQRLNEWLHEFAHCDHAGRVVALRQRGLSEAQAQALAADLRALQQRLLQGARAVEIRTFHAWFSQLLRAAPLELLQAQGLSPELQLIEDESDLMPELWQRFHAAVLEDEASLADYQQLSLAHGRNKLLGWLAAAFDKRVEIRLAHQHGRLLDSMPGPEDVVPELAAFDDPMQAFAPLRPALQQLAIAWGTAKNATPRKAATAIEMALQLGDDEALAAIRQAIFTAEGTPRKNLGDDPALMAVVDRLQRLQLAIDQGQARAWHRQMCGLALQLLDQFDALKRERGLVDMNDLERGALALLGDAALSGWVQEKLDSQVRHLLIDEFQDTSPLQWHALYAWLSSYVGAGGGASGQRPPSVFIVGDPKQSIYRFRRAEPRVFAAARDFVREGLDGVLLACDHTRRNSPQVLAAVNAVFESATLAQQYSGFRAHTTESGDGHPLDGVFHIADDGPEEAIAGSSREEGVWRPSLTQARREPELHRREAEACRIAAAISQLLSGGQVLPGDIFVLARKRDGLRVLAQVLKAQGIAHAAPEDMPLLEAPDVRDLLALLDVLASNGHNLSLAHALRSPLFGASEADLLTLAAASNAVRWLKDADDAAADEDDRPASDPDAELDVGLSEARLEGVDGRDFADAEVAMIEAQAVGERPSEPMTLDLFDPPPVPAMETPAAAPASADDSRSWWDALMQSEAEALSPALCRARTLLQRWNTLAIQRSPHDLLDAIVHEGDLMARIAAAVPTSERRARLHAVEALLALALELDGGRYSGLYGFVRSLKGRALKLGAPAEPDAVQLLTVHGAKGLEARVVIMMDAEAGPARAEHMALAIAWPVHEPVPRTVAFIVSETRPPPSLQALLDDEKEQRQREELNALYVAMTRARSQLLLSRTPAKRVSSTATWWTRVQPLATPVVVPPLEEGGSASEGETALLRQLPQAPPRVTPEPSEQVGAASDAAGLGQGPEAVDDSAALGEALHRVLEWHSGPQGRAHPLERLMAAAAQMYGLDARRDERLQRSVQAILGSDACAPFFDADQLLWQGNEVPLSWRDLDMRLDRLVCRRDGADAVPTWWVLDYKLHPAPQNNPEYLAQLWRYREAVRALQPDEPVRCAFITGQGRLIDCTERVISEFGLEPQISG</sequence>
<comment type="catalytic activity">
    <reaction evidence="6">
        <text>Couples ATP hydrolysis with the unwinding of duplex DNA by translocating in the 3'-5' direction.</text>
        <dbReference type="EC" id="5.6.2.4"/>
    </reaction>
</comment>
<keyword evidence="2 10" id="KW-0378">Hydrolase</keyword>
<dbReference type="Pfam" id="PF12705">
    <property type="entry name" value="PDDEXK_1"/>
    <property type="match status" value="1"/>
</dbReference>
<keyword evidence="4 10" id="KW-0067">ATP-binding</keyword>
<accession>A0ABY6AXE6</accession>
<evidence type="ECO:0000259" key="13">
    <source>
        <dbReference type="PROSITE" id="PS51217"/>
    </source>
</evidence>
<reference evidence="14" key="1">
    <citation type="submission" date="2022-10" db="EMBL/GenBank/DDBJ databases">
        <title>Characterization and whole genome sequencing of a new Roseateles species, isolated from fresh water.</title>
        <authorList>
            <person name="Guliayeva D.Y."/>
            <person name="Akhremchuk A.E."/>
            <person name="Sikolenko M.A."/>
            <person name="Valentovich L.N."/>
            <person name="Sidarenka A.V."/>
        </authorList>
    </citation>
    <scope>NUCLEOTIDE SEQUENCE</scope>
    <source>
        <strain evidence="14">BIM B-1768</strain>
    </source>
</reference>
<keyword evidence="5" id="KW-0413">Isomerase</keyword>
<dbReference type="Gene3D" id="3.40.50.300">
    <property type="entry name" value="P-loop containing nucleotide triphosphate hydrolases"/>
    <property type="match status" value="4"/>
</dbReference>
<dbReference type="InterPro" id="IPR038726">
    <property type="entry name" value="PDDEXK_AddAB-type"/>
</dbReference>
<organism evidence="14 15">
    <name type="scientific">Roseateles amylovorans</name>
    <dbReference type="NCBI Taxonomy" id="2978473"/>
    <lineage>
        <taxon>Bacteria</taxon>
        <taxon>Pseudomonadati</taxon>
        <taxon>Pseudomonadota</taxon>
        <taxon>Betaproteobacteria</taxon>
        <taxon>Burkholderiales</taxon>
        <taxon>Sphaerotilaceae</taxon>
        <taxon>Roseateles</taxon>
    </lineage>
</organism>
<evidence type="ECO:0000256" key="10">
    <source>
        <dbReference type="PROSITE-ProRule" id="PRU00560"/>
    </source>
</evidence>
<dbReference type="InterPro" id="IPR014016">
    <property type="entry name" value="UvrD-like_ATP-bd"/>
</dbReference>
<keyword evidence="15" id="KW-1185">Reference proteome</keyword>
<feature type="region of interest" description="Disordered" evidence="11">
    <location>
        <begin position="1"/>
        <end position="21"/>
    </location>
</feature>
<evidence type="ECO:0000256" key="1">
    <source>
        <dbReference type="ARBA" id="ARBA00022741"/>
    </source>
</evidence>
<evidence type="ECO:0000256" key="2">
    <source>
        <dbReference type="ARBA" id="ARBA00022801"/>
    </source>
</evidence>
<name>A0ABY6AXE6_9BURK</name>